<evidence type="ECO:0000256" key="4">
    <source>
        <dbReference type="ARBA" id="ARBA00022448"/>
    </source>
</evidence>
<evidence type="ECO:0000256" key="6">
    <source>
        <dbReference type="ARBA" id="ARBA00022892"/>
    </source>
</evidence>
<dbReference type="GeneID" id="14904851"/>
<evidence type="ECO:0000256" key="1">
    <source>
        <dbReference type="ARBA" id="ARBA00004255"/>
    </source>
</evidence>
<comment type="function">
    <text evidence="11">The coatomer is a cytosolic protein complex that binds to dilysine motifs and reversibly associates with Golgi non-clathrin-coated vesicles, which further mediate biosynthetic protein transport from the ER, via the Golgi up to the trans Golgi network. Coatomer complex is required for budding from Golgi membranes, and is essential for the retrograde Golgi-to-ER transport of dilysine-tagged proteins. The zeta subunit may be involved in regulating the coat assembly and, hence, the rate of biosynthetic protein transport due to its association-dissociation properties with the coatomer complex.</text>
</comment>
<dbReference type="Proteomes" id="UP000008983">
    <property type="component" value="Unassembled WGS sequence"/>
</dbReference>
<dbReference type="FunCoup" id="G0R193">
    <property type="interactions" value="154"/>
</dbReference>
<dbReference type="EMBL" id="GL984211">
    <property type="protein sequence ID" value="EGR28778.1"/>
    <property type="molecule type" value="Genomic_DNA"/>
</dbReference>
<dbReference type="OrthoDB" id="6585768at2759"/>
<keyword evidence="7 12" id="KW-0653">Protein transport</keyword>
<feature type="non-terminal residue" evidence="14">
    <location>
        <position position="140"/>
    </location>
</feature>
<dbReference type="Pfam" id="PF01217">
    <property type="entry name" value="Clat_adaptor_s"/>
    <property type="match status" value="1"/>
</dbReference>
<dbReference type="InterPro" id="IPR011012">
    <property type="entry name" value="Longin-like_dom_sf"/>
</dbReference>
<keyword evidence="5 12" id="KW-0963">Cytoplasm</keyword>
<dbReference type="AlphaFoldDB" id="G0R193"/>
<evidence type="ECO:0000313" key="15">
    <source>
        <dbReference type="Proteomes" id="UP000008983"/>
    </source>
</evidence>
<organism evidence="14 15">
    <name type="scientific">Ichthyophthirius multifiliis</name>
    <name type="common">White spot disease agent</name>
    <name type="synonym">Ich</name>
    <dbReference type="NCBI Taxonomy" id="5932"/>
    <lineage>
        <taxon>Eukaryota</taxon>
        <taxon>Sar</taxon>
        <taxon>Alveolata</taxon>
        <taxon>Ciliophora</taxon>
        <taxon>Intramacronucleata</taxon>
        <taxon>Oligohymenophorea</taxon>
        <taxon>Hymenostomatida</taxon>
        <taxon>Ophryoglenina</taxon>
        <taxon>Ichthyophthirius</taxon>
    </lineage>
</organism>
<accession>G0R193</accession>
<keyword evidence="4 12" id="KW-0813">Transport</keyword>
<comment type="subunit">
    <text evidence="3 12">Oligomeric complex that consists of at least the alpha, beta, beta', gamma, delta, epsilon and zeta subunits.</text>
</comment>
<comment type="similarity">
    <text evidence="2 12">Belongs to the adaptor complexes small subunit family.</text>
</comment>
<dbReference type="SUPFAM" id="SSF64356">
    <property type="entry name" value="SNARE-like"/>
    <property type="match status" value="1"/>
</dbReference>
<dbReference type="InParanoid" id="G0R193"/>
<keyword evidence="6 12" id="KW-0931">ER-Golgi transport</keyword>
<dbReference type="PANTHER" id="PTHR11043:SF0">
    <property type="entry name" value="COATOMER SUBUNIT ZETA"/>
    <property type="match status" value="1"/>
</dbReference>
<evidence type="ECO:0000256" key="3">
    <source>
        <dbReference type="ARBA" id="ARBA00011775"/>
    </source>
</evidence>
<evidence type="ECO:0000313" key="14">
    <source>
        <dbReference type="EMBL" id="EGR28778.1"/>
    </source>
</evidence>
<dbReference type="GO" id="GO:0006890">
    <property type="term" value="P:retrograde vesicle-mediated transport, Golgi to endoplasmic reticulum"/>
    <property type="evidence" value="ECO:0007669"/>
    <property type="project" value="UniProtKB-UniRule"/>
</dbReference>
<keyword evidence="9 12" id="KW-0472">Membrane</keyword>
<keyword evidence="10 12" id="KW-0968">Cytoplasmic vesicle</keyword>
<dbReference type="GO" id="GO:0000139">
    <property type="term" value="C:Golgi membrane"/>
    <property type="evidence" value="ECO:0007669"/>
    <property type="project" value="UniProtKB-SubCell"/>
</dbReference>
<dbReference type="GO" id="GO:0006886">
    <property type="term" value="P:intracellular protein transport"/>
    <property type="evidence" value="ECO:0007669"/>
    <property type="project" value="TreeGrafter"/>
</dbReference>
<keyword evidence="15" id="KW-1185">Reference proteome</keyword>
<evidence type="ECO:0000256" key="8">
    <source>
        <dbReference type="ARBA" id="ARBA00023034"/>
    </source>
</evidence>
<name>G0R193_ICHMU</name>
<dbReference type="InterPro" id="IPR022775">
    <property type="entry name" value="AP_mu_sigma_su"/>
</dbReference>
<evidence type="ECO:0000256" key="2">
    <source>
        <dbReference type="ARBA" id="ARBA00006972"/>
    </source>
</evidence>
<dbReference type="OMA" id="GAPHENE"/>
<dbReference type="Gene3D" id="3.30.450.60">
    <property type="match status" value="1"/>
</dbReference>
<evidence type="ECO:0000256" key="12">
    <source>
        <dbReference type="RuleBase" id="RU366053"/>
    </source>
</evidence>
<dbReference type="GO" id="GO:0006891">
    <property type="term" value="P:intra-Golgi vesicle-mediated transport"/>
    <property type="evidence" value="ECO:0007669"/>
    <property type="project" value="TreeGrafter"/>
</dbReference>
<comment type="subcellular location">
    <subcellularLocation>
        <location evidence="12">Cytoplasm</location>
    </subcellularLocation>
    <subcellularLocation>
        <location evidence="1 12">Golgi apparatus membrane</location>
        <topology evidence="1 12">Peripheral membrane protein</topology>
        <orientation evidence="1 12">Cytoplasmic side</orientation>
    </subcellularLocation>
    <subcellularLocation>
        <location evidence="12">Cytoplasmic vesicle</location>
        <location evidence="12">COPI-coated vesicle membrane</location>
        <topology evidence="12">Peripheral membrane protein</topology>
        <orientation evidence="12">Cytoplasmic side</orientation>
    </subcellularLocation>
</comment>
<evidence type="ECO:0000256" key="10">
    <source>
        <dbReference type="ARBA" id="ARBA00023329"/>
    </source>
</evidence>
<keyword evidence="8 12" id="KW-0333">Golgi apparatus</keyword>
<protein>
    <recommendedName>
        <fullName evidence="12">Coatomer subunit zeta</fullName>
    </recommendedName>
</protein>
<feature type="domain" description="AP complex mu/sigma subunit" evidence="13">
    <location>
        <begin position="15"/>
        <end position="111"/>
    </location>
</feature>
<evidence type="ECO:0000256" key="7">
    <source>
        <dbReference type="ARBA" id="ARBA00022927"/>
    </source>
</evidence>
<dbReference type="STRING" id="857967.G0R193"/>
<evidence type="ECO:0000259" key="13">
    <source>
        <dbReference type="Pfam" id="PF01217"/>
    </source>
</evidence>
<dbReference type="GO" id="GO:0030126">
    <property type="term" value="C:COPI vesicle coat"/>
    <property type="evidence" value="ECO:0007669"/>
    <property type="project" value="UniProtKB-UniRule"/>
</dbReference>
<dbReference type="InterPro" id="IPR039652">
    <property type="entry name" value="Coatomer_zeta"/>
</dbReference>
<dbReference type="RefSeq" id="XP_004030014.1">
    <property type="nucleotide sequence ID" value="XM_004029966.1"/>
</dbReference>
<proteinExistence type="inferred from homology"/>
<evidence type="ECO:0000256" key="9">
    <source>
        <dbReference type="ARBA" id="ARBA00023136"/>
    </source>
</evidence>
<sequence>MIVNILKKKIFIFLKIAEIFSYSRFNIAFKTLNDVYLYALAEFEENEVLLSQVLQCILECLNTFSKKQVNKELILENFESLILIIDEIINQGIVVNIEPNTIIARFNMVDCDELLQSQGVLKQTIQSSNAAQVNNAASGA</sequence>
<reference evidence="14 15" key="1">
    <citation type="submission" date="2011-07" db="EMBL/GenBank/DDBJ databases">
        <authorList>
            <person name="Coyne R."/>
            <person name="Brami D."/>
            <person name="Johnson J."/>
            <person name="Hostetler J."/>
            <person name="Hannick L."/>
            <person name="Clark T."/>
            <person name="Cassidy-Hanley D."/>
            <person name="Inman J."/>
        </authorList>
    </citation>
    <scope>NUCLEOTIDE SEQUENCE [LARGE SCALE GENOMIC DNA]</scope>
    <source>
        <strain evidence="14 15">G5</strain>
    </source>
</reference>
<evidence type="ECO:0000256" key="11">
    <source>
        <dbReference type="ARBA" id="ARBA00045555"/>
    </source>
</evidence>
<evidence type="ECO:0000256" key="5">
    <source>
        <dbReference type="ARBA" id="ARBA00022490"/>
    </source>
</evidence>
<dbReference type="eggNOG" id="KOG3343">
    <property type="taxonomic scope" value="Eukaryota"/>
</dbReference>
<dbReference type="PANTHER" id="PTHR11043">
    <property type="entry name" value="ZETA-COAT PROTEIN"/>
    <property type="match status" value="1"/>
</dbReference>
<gene>
    <name evidence="14" type="ORF">IMG5_169140</name>
</gene>